<proteinExistence type="predicted"/>
<organism evidence="2 3">
    <name type="scientific">Tanacetum coccineum</name>
    <dbReference type="NCBI Taxonomy" id="301880"/>
    <lineage>
        <taxon>Eukaryota</taxon>
        <taxon>Viridiplantae</taxon>
        <taxon>Streptophyta</taxon>
        <taxon>Embryophyta</taxon>
        <taxon>Tracheophyta</taxon>
        <taxon>Spermatophyta</taxon>
        <taxon>Magnoliopsida</taxon>
        <taxon>eudicotyledons</taxon>
        <taxon>Gunneridae</taxon>
        <taxon>Pentapetalae</taxon>
        <taxon>asterids</taxon>
        <taxon>campanulids</taxon>
        <taxon>Asterales</taxon>
        <taxon>Asteraceae</taxon>
        <taxon>Asteroideae</taxon>
        <taxon>Anthemideae</taxon>
        <taxon>Anthemidinae</taxon>
        <taxon>Tanacetum</taxon>
    </lineage>
</organism>
<sequence>MLGESSTHTATIRPTKETPYIEGEKDNMITKEAVKKEPLKDLEVENVETEHVQEAHDTKPIPIIIVRKTTKPTLKVELVGSSSQPTGPVIDVTPHEQPESPQAALKAGRGKGIARDIDESPRKLVKASIEVLLDPNTPVLIPFEINDKLYQLTNAEIRAHLEMEKRKQKALQEAKLLEISKHELIKVIHEEATKAEVDPKALSSKKGG</sequence>
<keyword evidence="3" id="KW-1185">Reference proteome</keyword>
<reference evidence="2" key="2">
    <citation type="submission" date="2022-01" db="EMBL/GenBank/DDBJ databases">
        <authorList>
            <person name="Yamashiro T."/>
            <person name="Shiraishi A."/>
            <person name="Satake H."/>
            <person name="Nakayama K."/>
        </authorList>
    </citation>
    <scope>NUCLEOTIDE SEQUENCE</scope>
</reference>
<dbReference type="EMBL" id="BQNB010019603">
    <property type="protein sequence ID" value="GJT87049.1"/>
    <property type="molecule type" value="Genomic_DNA"/>
</dbReference>
<dbReference type="Proteomes" id="UP001151760">
    <property type="component" value="Unassembled WGS sequence"/>
</dbReference>
<feature type="region of interest" description="Disordered" evidence="1">
    <location>
        <begin position="1"/>
        <end position="25"/>
    </location>
</feature>
<protein>
    <submittedName>
        <fullName evidence="2">Uncharacterized protein</fullName>
    </submittedName>
</protein>
<evidence type="ECO:0000256" key="1">
    <source>
        <dbReference type="SAM" id="MobiDB-lite"/>
    </source>
</evidence>
<accession>A0ABQ5HHN6</accession>
<reference evidence="2" key="1">
    <citation type="journal article" date="2022" name="Int. J. Mol. Sci.">
        <title>Draft Genome of Tanacetum Coccineum: Genomic Comparison of Closely Related Tanacetum-Family Plants.</title>
        <authorList>
            <person name="Yamashiro T."/>
            <person name="Shiraishi A."/>
            <person name="Nakayama K."/>
            <person name="Satake H."/>
        </authorList>
    </citation>
    <scope>NUCLEOTIDE SEQUENCE</scope>
</reference>
<comment type="caution">
    <text evidence="2">The sequence shown here is derived from an EMBL/GenBank/DDBJ whole genome shotgun (WGS) entry which is preliminary data.</text>
</comment>
<feature type="compositionally biased region" description="Polar residues" evidence="1">
    <location>
        <begin position="1"/>
        <end position="12"/>
    </location>
</feature>
<gene>
    <name evidence="2" type="ORF">Tco_1068766</name>
</gene>
<evidence type="ECO:0000313" key="3">
    <source>
        <dbReference type="Proteomes" id="UP001151760"/>
    </source>
</evidence>
<evidence type="ECO:0000313" key="2">
    <source>
        <dbReference type="EMBL" id="GJT87049.1"/>
    </source>
</evidence>
<name>A0ABQ5HHN6_9ASTR</name>